<protein>
    <submittedName>
        <fullName evidence="1">Uncharacterized protein</fullName>
    </submittedName>
</protein>
<gene>
    <name evidence="1" type="ORF">SAMN05444280_1625</name>
</gene>
<dbReference type="AlphaFoldDB" id="A0A1M6PJT0"/>
<keyword evidence="2" id="KW-1185">Reference proteome</keyword>
<organism evidence="1 2">
    <name type="scientific">Tangfeifania diversioriginum</name>
    <dbReference type="NCBI Taxonomy" id="1168035"/>
    <lineage>
        <taxon>Bacteria</taxon>
        <taxon>Pseudomonadati</taxon>
        <taxon>Bacteroidota</taxon>
        <taxon>Bacteroidia</taxon>
        <taxon>Marinilabiliales</taxon>
        <taxon>Prolixibacteraceae</taxon>
        <taxon>Tangfeifania</taxon>
    </lineage>
</organism>
<reference evidence="1 2" key="1">
    <citation type="submission" date="2016-11" db="EMBL/GenBank/DDBJ databases">
        <authorList>
            <person name="Jaros S."/>
            <person name="Januszkiewicz K."/>
            <person name="Wedrychowicz H."/>
        </authorList>
    </citation>
    <scope>NUCLEOTIDE SEQUENCE [LARGE SCALE GENOMIC DNA]</scope>
    <source>
        <strain evidence="1 2">DSM 27063</strain>
    </source>
</reference>
<name>A0A1M6PJT0_9BACT</name>
<dbReference type="STRING" id="1168035.SAMN05444280_1625"/>
<dbReference type="RefSeq" id="WP_073174097.1">
    <property type="nucleotide sequence ID" value="NZ_FQZE01000062.1"/>
</dbReference>
<sequence>MKETTNLFVKWKCGQLAFAKVYLIRVYYIDRDGNPETLLKLGFTKQPLQKRVINFLGEMRRATGFTITQYEVVSILYSDKYSKIEYALQCKTKHFQFYSDCGYPLKFQGSGEMLPDTPENCELFTNGISYRRGELVIPYNPREAIKQSYPADNLV</sequence>
<evidence type="ECO:0000313" key="1">
    <source>
        <dbReference type="EMBL" id="SHK08177.1"/>
    </source>
</evidence>
<accession>A0A1M6PJT0</accession>
<dbReference type="EMBL" id="FQZE01000062">
    <property type="protein sequence ID" value="SHK08177.1"/>
    <property type="molecule type" value="Genomic_DNA"/>
</dbReference>
<evidence type="ECO:0000313" key="2">
    <source>
        <dbReference type="Proteomes" id="UP000184050"/>
    </source>
</evidence>
<dbReference type="Proteomes" id="UP000184050">
    <property type="component" value="Unassembled WGS sequence"/>
</dbReference>
<proteinExistence type="predicted"/>